<evidence type="ECO:0000313" key="2">
    <source>
        <dbReference type="Proteomes" id="UP000075884"/>
    </source>
</evidence>
<accession>A0A182NVN7</accession>
<sequence>MAAVISASGLYEYSYNWKSFHQCYVAIGHTIVCGWVYPPSRIVATGWKMSLKQLAITRCLPLMTLKQKRLEQKIKDGNQSPHPTYTQYANVSTSHAAGNCVVCKRTCVCLADCPRFAAMDVNERWTTVKDN</sequence>
<dbReference type="VEuPathDB" id="VectorBase:ADIR011738"/>
<dbReference type="AlphaFoldDB" id="A0A182NVN7"/>
<organism evidence="1 2">
    <name type="scientific">Anopheles dirus</name>
    <dbReference type="NCBI Taxonomy" id="7168"/>
    <lineage>
        <taxon>Eukaryota</taxon>
        <taxon>Metazoa</taxon>
        <taxon>Ecdysozoa</taxon>
        <taxon>Arthropoda</taxon>
        <taxon>Hexapoda</taxon>
        <taxon>Insecta</taxon>
        <taxon>Pterygota</taxon>
        <taxon>Neoptera</taxon>
        <taxon>Endopterygota</taxon>
        <taxon>Diptera</taxon>
        <taxon>Nematocera</taxon>
        <taxon>Culicoidea</taxon>
        <taxon>Culicidae</taxon>
        <taxon>Anophelinae</taxon>
        <taxon>Anopheles</taxon>
    </lineage>
</organism>
<dbReference type="EnsemblMetazoa" id="ADIR011738-RA">
    <property type="protein sequence ID" value="ADIR011738-PA"/>
    <property type="gene ID" value="ADIR011738"/>
</dbReference>
<reference evidence="1" key="2">
    <citation type="submission" date="2020-05" db="UniProtKB">
        <authorList>
            <consortium name="EnsemblMetazoa"/>
        </authorList>
    </citation>
    <scope>IDENTIFICATION</scope>
    <source>
        <strain evidence="1">WRAIR2</strain>
    </source>
</reference>
<proteinExistence type="predicted"/>
<name>A0A182NVN7_9DIPT</name>
<keyword evidence="2" id="KW-1185">Reference proteome</keyword>
<protein>
    <submittedName>
        <fullName evidence="1">Uncharacterized protein</fullName>
    </submittedName>
</protein>
<dbReference type="Proteomes" id="UP000075884">
    <property type="component" value="Unassembled WGS sequence"/>
</dbReference>
<reference evidence="2" key="1">
    <citation type="submission" date="2013-03" db="EMBL/GenBank/DDBJ databases">
        <title>The Genome Sequence of Anopheles dirus WRAIR2.</title>
        <authorList>
            <consortium name="The Broad Institute Genomics Platform"/>
            <person name="Neafsey D.E."/>
            <person name="Walton C."/>
            <person name="Walker B."/>
            <person name="Young S.K."/>
            <person name="Zeng Q."/>
            <person name="Gargeya S."/>
            <person name="Fitzgerald M."/>
            <person name="Haas B."/>
            <person name="Abouelleil A."/>
            <person name="Allen A.W."/>
            <person name="Alvarado L."/>
            <person name="Arachchi H.M."/>
            <person name="Berlin A.M."/>
            <person name="Chapman S.B."/>
            <person name="Gainer-Dewar J."/>
            <person name="Goldberg J."/>
            <person name="Griggs A."/>
            <person name="Gujja S."/>
            <person name="Hansen M."/>
            <person name="Howarth C."/>
            <person name="Imamovic A."/>
            <person name="Ireland A."/>
            <person name="Larimer J."/>
            <person name="McCowan C."/>
            <person name="Murphy C."/>
            <person name="Pearson M."/>
            <person name="Poon T.W."/>
            <person name="Priest M."/>
            <person name="Roberts A."/>
            <person name="Saif S."/>
            <person name="Shea T."/>
            <person name="Sisk P."/>
            <person name="Sykes S."/>
            <person name="Wortman J."/>
            <person name="Nusbaum C."/>
            <person name="Birren B."/>
        </authorList>
    </citation>
    <scope>NUCLEOTIDE SEQUENCE [LARGE SCALE GENOMIC DNA]</scope>
    <source>
        <strain evidence="2">WRAIR2</strain>
    </source>
</reference>
<evidence type="ECO:0000313" key="1">
    <source>
        <dbReference type="EnsemblMetazoa" id="ADIR011738-PA"/>
    </source>
</evidence>